<evidence type="ECO:0008006" key="3">
    <source>
        <dbReference type="Google" id="ProtNLM"/>
    </source>
</evidence>
<dbReference type="InterPro" id="IPR024524">
    <property type="entry name" value="DUF3800"/>
</dbReference>
<name>A0AA88HA70_ARTSF</name>
<protein>
    <recommendedName>
        <fullName evidence="3">DUF3800 domain-containing protein</fullName>
    </recommendedName>
</protein>
<organism evidence="1 2">
    <name type="scientific">Artemia franciscana</name>
    <name type="common">Brine shrimp</name>
    <name type="synonym">Artemia sanfranciscana</name>
    <dbReference type="NCBI Taxonomy" id="6661"/>
    <lineage>
        <taxon>Eukaryota</taxon>
        <taxon>Metazoa</taxon>
        <taxon>Ecdysozoa</taxon>
        <taxon>Arthropoda</taxon>
        <taxon>Crustacea</taxon>
        <taxon>Branchiopoda</taxon>
        <taxon>Anostraca</taxon>
        <taxon>Artemiidae</taxon>
        <taxon>Artemia</taxon>
    </lineage>
</organism>
<sequence>MKKFSDYIVYVDESGDHGLKTIDPNYPVFVLAFCIFRKSDYYEQLVPALQRFKFEHFGHDQIILHEADIRKDRNDFTFLKTPELKESFLRELTQVVADTNFTLICSVIHKELYRRKYTSPENPYHVALGFGLERVFYFLRSQGEADKKNTYHC</sequence>
<dbReference type="Proteomes" id="UP001187531">
    <property type="component" value="Unassembled WGS sequence"/>
</dbReference>
<evidence type="ECO:0000313" key="1">
    <source>
        <dbReference type="EMBL" id="KAK2701806.1"/>
    </source>
</evidence>
<keyword evidence="2" id="KW-1185">Reference proteome</keyword>
<evidence type="ECO:0000313" key="2">
    <source>
        <dbReference type="Proteomes" id="UP001187531"/>
    </source>
</evidence>
<comment type="caution">
    <text evidence="1">The sequence shown here is derived from an EMBL/GenBank/DDBJ whole genome shotgun (WGS) entry which is preliminary data.</text>
</comment>
<reference evidence="1" key="1">
    <citation type="submission" date="2023-07" db="EMBL/GenBank/DDBJ databases">
        <title>Chromosome-level genome assembly of Artemia franciscana.</title>
        <authorList>
            <person name="Jo E."/>
        </authorList>
    </citation>
    <scope>NUCLEOTIDE SEQUENCE</scope>
    <source>
        <tissue evidence="1">Whole body</tissue>
    </source>
</reference>
<proteinExistence type="predicted"/>
<gene>
    <name evidence="1" type="ORF">QYM36_019561</name>
</gene>
<dbReference type="EMBL" id="JAVRJZ010001680">
    <property type="protein sequence ID" value="KAK2701806.1"/>
    <property type="molecule type" value="Genomic_DNA"/>
</dbReference>
<dbReference type="Pfam" id="PF12686">
    <property type="entry name" value="DUF3800"/>
    <property type="match status" value="1"/>
</dbReference>
<accession>A0AA88HA70</accession>
<dbReference type="AlphaFoldDB" id="A0AA88HA70"/>